<dbReference type="STRING" id="376686.Fjoh_3676"/>
<organism evidence="1 2">
    <name type="scientific">Flavobacterium johnsoniae (strain ATCC 17061 / DSM 2064 / JCM 8514 / BCRC 14874 / CCUG 350202 / NBRC 14942 / NCIMB 11054 / UW101)</name>
    <name type="common">Cytophaga johnsonae</name>
    <dbReference type="NCBI Taxonomy" id="376686"/>
    <lineage>
        <taxon>Bacteria</taxon>
        <taxon>Pseudomonadati</taxon>
        <taxon>Bacteroidota</taxon>
        <taxon>Flavobacteriia</taxon>
        <taxon>Flavobacteriales</taxon>
        <taxon>Flavobacteriaceae</taxon>
        <taxon>Flavobacterium</taxon>
    </lineage>
</organism>
<dbReference type="Proteomes" id="UP000006694">
    <property type="component" value="Chromosome"/>
</dbReference>
<dbReference type="KEGG" id="fjo:Fjoh_3676"/>
<protein>
    <submittedName>
        <fullName evidence="1">Uncharacterized protein</fullName>
    </submittedName>
</protein>
<gene>
    <name evidence="1" type="ordered locus">Fjoh_3676</name>
</gene>
<proteinExistence type="predicted"/>
<evidence type="ECO:0000313" key="1">
    <source>
        <dbReference type="EMBL" id="ABQ06690.1"/>
    </source>
</evidence>
<dbReference type="HOGENOM" id="CLU_962246_0_0_10"/>
<dbReference type="Gene3D" id="1.20.120.330">
    <property type="entry name" value="Nucleotidyltransferases domain 2"/>
    <property type="match status" value="1"/>
</dbReference>
<dbReference type="EMBL" id="CP000685">
    <property type="protein sequence ID" value="ABQ06690.1"/>
    <property type="molecule type" value="Genomic_DNA"/>
</dbReference>
<evidence type="ECO:0000313" key="2">
    <source>
        <dbReference type="Proteomes" id="UP000006694"/>
    </source>
</evidence>
<accession>A5FDM7</accession>
<dbReference type="AlphaFoldDB" id="A5FDM7"/>
<keyword evidence="2" id="KW-1185">Reference proteome</keyword>
<reference evidence="1 2" key="1">
    <citation type="journal article" date="2009" name="Appl. Environ. Microbiol.">
        <title>Novel features of the polysaccharide-digesting gliding bacterium Flavobacterium johnsoniae as revealed by genome sequence analysis.</title>
        <authorList>
            <person name="McBride M.J."/>
            <person name="Xie G."/>
            <person name="Martens E.C."/>
            <person name="Lapidus A."/>
            <person name="Henrissat B."/>
            <person name="Rhodes R.G."/>
            <person name="Goltsman E."/>
            <person name="Wang W."/>
            <person name="Xu J."/>
            <person name="Hunnicutt D.W."/>
            <person name="Staroscik A.M."/>
            <person name="Hoover T.R."/>
            <person name="Cheng Y.Q."/>
            <person name="Stein J.L."/>
        </authorList>
    </citation>
    <scope>NUCLEOTIDE SEQUENCE [LARGE SCALE GENOMIC DNA]</scope>
    <source>
        <strain evidence="2">ATCC 17061 / DSM 2064 / JCM 8514 / BCRC 14874 / CCUG 350202 / NBRC 14942 / NCIMB 11054 / UW101</strain>
    </source>
</reference>
<sequence>MSKIMKAIQNTASDLIYRVISQNIDPIGIYCFAEKKSSYTFNEPFQKPAQKEKHVHLYLLVITEEFEDNIGNDLTDKIKSRSRGQITVTILMHSLRNIVKLYGDQQYFFWNIFKNAQRIHIDAYRSPIIWAKNPEKRYVKSTSAYAGDRRNVSESIWDLIYNNDQYFSYEVRMCSLHQIVEQTCLSLIRVFLGYTPNHFSLGYLFELCEYFTSMTSEYFPRNSSDEKNMFKILKKNPNTLRFSRTNSFGYDYYGMMEGRCRDFMKEAEAMIQKELERLEGIHQQEVLSA</sequence>
<name>A5FDM7_FLAJ1</name>
<dbReference type="eggNOG" id="ENOG502ZXF1">
    <property type="taxonomic scope" value="Bacteria"/>
</dbReference>